<dbReference type="InterPro" id="IPR032248">
    <property type="entry name" value="DUF4823"/>
</dbReference>
<evidence type="ECO:0000313" key="2">
    <source>
        <dbReference type="EMBL" id="ALI05695.1"/>
    </source>
</evidence>
<reference evidence="3" key="1">
    <citation type="submission" date="2015-09" db="EMBL/GenBank/DDBJ databases">
        <title>Whole genome sequence of Pseudomonas fluorescens FW300-N2C3.</title>
        <authorList>
            <person name="Ray J."/>
            <person name="Melnyk R."/>
            <person name="Deutschbauer A."/>
        </authorList>
    </citation>
    <scope>NUCLEOTIDE SEQUENCE [LARGE SCALE GENOMIC DNA]</scope>
    <source>
        <strain evidence="3">FW300-N2C3</strain>
    </source>
</reference>
<dbReference type="OrthoDB" id="9811335at2"/>
<dbReference type="Proteomes" id="UP000059425">
    <property type="component" value="Chromosome"/>
</dbReference>
<feature type="chain" id="PRO_5006040842" description="DUF4823 domain-containing protein" evidence="1">
    <location>
        <begin position="22"/>
        <end position="168"/>
    </location>
</feature>
<dbReference type="RefSeq" id="WP_060738442.1">
    <property type="nucleotide sequence ID" value="NZ_CP012831.1"/>
</dbReference>
<evidence type="ECO:0000313" key="3">
    <source>
        <dbReference type="Proteomes" id="UP000059425"/>
    </source>
</evidence>
<accession>A0A0N9X492</accession>
<dbReference type="AlphaFoldDB" id="A0A0N9X492"/>
<dbReference type="PROSITE" id="PS51257">
    <property type="entry name" value="PROKAR_LIPOPROTEIN"/>
    <property type="match status" value="1"/>
</dbReference>
<gene>
    <name evidence="2" type="ORF">AO356_02530</name>
</gene>
<organism evidence="2 3">
    <name type="scientific">Pseudomonas fluorescens</name>
    <dbReference type="NCBI Taxonomy" id="294"/>
    <lineage>
        <taxon>Bacteria</taxon>
        <taxon>Pseudomonadati</taxon>
        <taxon>Pseudomonadota</taxon>
        <taxon>Gammaproteobacteria</taxon>
        <taxon>Pseudomonadales</taxon>
        <taxon>Pseudomonadaceae</taxon>
        <taxon>Pseudomonas</taxon>
    </lineage>
</organism>
<sequence length="168" mass="18429">MRKLSIILVSILATGCTAKYAQQDVFPNPGKLDRQMPVTIAIPVDGRYETTPYPASGDMTAAAVKTAFSYYTNRVTVVGACRELSCLRQNSPSGYYVIPEILHWEERATEWSGLPDKIEVKLAIYGPTGAQPLGSAILSGKSKWATFGGDHPQDLLQEPITEYVKAQY</sequence>
<name>A0A0N9X492_PSEFL</name>
<feature type="signal peptide" evidence="1">
    <location>
        <begin position="1"/>
        <end position="21"/>
    </location>
</feature>
<evidence type="ECO:0008006" key="4">
    <source>
        <dbReference type="Google" id="ProtNLM"/>
    </source>
</evidence>
<dbReference type="EMBL" id="CP012831">
    <property type="protein sequence ID" value="ALI05695.1"/>
    <property type="molecule type" value="Genomic_DNA"/>
</dbReference>
<reference evidence="2 3" key="2">
    <citation type="journal article" date="2018" name="Nature">
        <title>Mutant phenotypes for thousands of bacterial genes of unknown function.</title>
        <authorList>
            <person name="Price M.N."/>
            <person name="Wetmore K.M."/>
            <person name="Waters R.J."/>
            <person name="Callaghan M."/>
            <person name="Ray J."/>
            <person name="Liu H."/>
            <person name="Kuehl J.V."/>
            <person name="Melnyk R.A."/>
            <person name="Lamson J.S."/>
            <person name="Suh Y."/>
            <person name="Carlson H.K."/>
            <person name="Esquivel Z."/>
            <person name="Sadeeshkumar H."/>
            <person name="Chakraborty R."/>
            <person name="Zane G.M."/>
            <person name="Rubin B.E."/>
            <person name="Wall J.D."/>
            <person name="Visel A."/>
            <person name="Bristow J."/>
            <person name="Blow M.J."/>
            <person name="Arkin A.P."/>
            <person name="Deutschbauer A.M."/>
        </authorList>
    </citation>
    <scope>NUCLEOTIDE SEQUENCE [LARGE SCALE GENOMIC DNA]</scope>
    <source>
        <strain evidence="2 3">FW300-N2C3</strain>
    </source>
</reference>
<evidence type="ECO:0000256" key="1">
    <source>
        <dbReference type="SAM" id="SignalP"/>
    </source>
</evidence>
<proteinExistence type="predicted"/>
<protein>
    <recommendedName>
        <fullName evidence="4">DUF4823 domain-containing protein</fullName>
    </recommendedName>
</protein>
<keyword evidence="1" id="KW-0732">Signal</keyword>
<dbReference type="Pfam" id="PF16105">
    <property type="entry name" value="DUF4823"/>
    <property type="match status" value="1"/>
</dbReference>